<dbReference type="Gene3D" id="3.40.50.80">
    <property type="entry name" value="Nucleotide-binding domain of ferredoxin-NADP reductase (FNR) module"/>
    <property type="match status" value="1"/>
</dbReference>
<dbReference type="SUPFAM" id="SSF63380">
    <property type="entry name" value="Riboflavin synthase domain-like"/>
    <property type="match status" value="1"/>
</dbReference>
<dbReference type="RefSeq" id="WP_284916441.1">
    <property type="nucleotide sequence ID" value="NZ_CP126980.1"/>
</dbReference>
<dbReference type="InterPro" id="IPR017927">
    <property type="entry name" value="FAD-bd_FR_type"/>
</dbReference>
<sequence>MSNRPARPAHEGVVTRVEQLTPHMVRVVVGGEAIARIDASRCTDHYIKVLFPQSGVDYPEPFDMGVIRETLPRESWPLVRTYTVRRWLPEAAEMWVDFVVHGDAGIAGPWAARARVGEPFRFMGPGGGYTPDAGADWHLLAGDESALPAIAASLAGMPEGAMVRAFIEVAGPDEEQKLETPADAEIVWLHRGDRPVGTALVEAVRGLEFPAGRVQVFVHGEAGFVKDLRGHLRLDRGLSMDQLSISGYWRSGLNEDGWQSSKREWNAKVEQEQEQPAVSR</sequence>
<dbReference type="InterPro" id="IPR007037">
    <property type="entry name" value="SIP_rossman_dom"/>
</dbReference>
<evidence type="ECO:0000313" key="3">
    <source>
        <dbReference type="Proteomes" id="UP001240150"/>
    </source>
</evidence>
<evidence type="ECO:0000259" key="1">
    <source>
        <dbReference type="PROSITE" id="PS51384"/>
    </source>
</evidence>
<evidence type="ECO:0000313" key="2">
    <source>
        <dbReference type="EMBL" id="WIM95154.1"/>
    </source>
</evidence>
<keyword evidence="3" id="KW-1185">Reference proteome</keyword>
<dbReference type="InterPro" id="IPR013113">
    <property type="entry name" value="SIP_FAD-bd"/>
</dbReference>
<dbReference type="InterPro" id="IPR017938">
    <property type="entry name" value="Riboflavin_synthase-like_b-brl"/>
</dbReference>
<dbReference type="PROSITE" id="PS51384">
    <property type="entry name" value="FAD_FR"/>
    <property type="match status" value="1"/>
</dbReference>
<dbReference type="Pfam" id="PF08021">
    <property type="entry name" value="FAD_binding_9"/>
    <property type="match status" value="1"/>
</dbReference>
<dbReference type="InterPro" id="IPR039261">
    <property type="entry name" value="FNR_nucleotide-bd"/>
</dbReference>
<organism evidence="2 3">
    <name type="scientific">Actinoplanes oblitus</name>
    <dbReference type="NCBI Taxonomy" id="3040509"/>
    <lineage>
        <taxon>Bacteria</taxon>
        <taxon>Bacillati</taxon>
        <taxon>Actinomycetota</taxon>
        <taxon>Actinomycetes</taxon>
        <taxon>Micromonosporales</taxon>
        <taxon>Micromonosporaceae</taxon>
        <taxon>Actinoplanes</taxon>
    </lineage>
</organism>
<name>A0ABY8WBA2_9ACTN</name>
<accession>A0ABY8WBA2</accession>
<proteinExistence type="predicted"/>
<protein>
    <submittedName>
        <fullName evidence="2">Siderophore-interacting protein</fullName>
    </submittedName>
</protein>
<dbReference type="EMBL" id="CP126980">
    <property type="protein sequence ID" value="WIM95154.1"/>
    <property type="molecule type" value="Genomic_DNA"/>
</dbReference>
<reference evidence="2 3" key="1">
    <citation type="submission" date="2023-06" db="EMBL/GenBank/DDBJ databases">
        <authorList>
            <person name="Yushchuk O."/>
            <person name="Binda E."/>
            <person name="Ruckert-Reed C."/>
            <person name="Fedorenko V."/>
            <person name="Kalinowski J."/>
            <person name="Marinelli F."/>
        </authorList>
    </citation>
    <scope>NUCLEOTIDE SEQUENCE [LARGE SCALE GENOMIC DNA]</scope>
    <source>
        <strain evidence="2 3">NRRL 3884</strain>
    </source>
</reference>
<dbReference type="Proteomes" id="UP001240150">
    <property type="component" value="Chromosome"/>
</dbReference>
<dbReference type="CDD" id="cd06193">
    <property type="entry name" value="siderophore_interacting"/>
    <property type="match status" value="1"/>
</dbReference>
<feature type="domain" description="FAD-binding FR-type" evidence="1">
    <location>
        <begin position="7"/>
        <end position="132"/>
    </location>
</feature>
<dbReference type="PANTHER" id="PTHR30157">
    <property type="entry name" value="FERRIC REDUCTASE, NADPH-DEPENDENT"/>
    <property type="match status" value="1"/>
</dbReference>
<dbReference type="Pfam" id="PF04954">
    <property type="entry name" value="SIP"/>
    <property type="match status" value="1"/>
</dbReference>
<gene>
    <name evidence="2" type="ORF">ACTOB_007227</name>
</gene>
<dbReference type="Gene3D" id="2.40.30.10">
    <property type="entry name" value="Translation factors"/>
    <property type="match status" value="1"/>
</dbReference>
<dbReference type="InterPro" id="IPR039374">
    <property type="entry name" value="SIP_fam"/>
</dbReference>
<dbReference type="PANTHER" id="PTHR30157:SF0">
    <property type="entry name" value="NADPH-DEPENDENT FERRIC-CHELATE REDUCTASE"/>
    <property type="match status" value="1"/>
</dbReference>